<comment type="caution">
    <text evidence="3">The sequence shown here is derived from an EMBL/GenBank/DDBJ whole genome shotgun (WGS) entry which is preliminary data.</text>
</comment>
<feature type="compositionally biased region" description="Basic residues" evidence="1">
    <location>
        <begin position="211"/>
        <end position="221"/>
    </location>
</feature>
<gene>
    <name evidence="3" type="ORF">DdX_13065</name>
</gene>
<evidence type="ECO:0000256" key="1">
    <source>
        <dbReference type="SAM" id="MobiDB-lite"/>
    </source>
</evidence>
<evidence type="ECO:0000313" key="4">
    <source>
        <dbReference type="Proteomes" id="UP001201812"/>
    </source>
</evidence>
<dbReference type="SUPFAM" id="SSF117839">
    <property type="entry name" value="WWE domain"/>
    <property type="match status" value="1"/>
</dbReference>
<sequence length="302" mass="35218">MDDKIRWEYQVAANKWACYNDEIATFLNGIAHDSAEKCTFDIDEWTVEFDFKKMQQKNLDSKFEKNFRCTIKAENGEYYAWDFADGVRYQSFPINLMSDLEKRYASSLNNSANSDSLDNEDQTMEIELNGEKLILDFSSNIMTGSKNGNTIRFRRQQSYAEKDPGPDCGPVPSQSSAPIRERAQRIAASTSAKKSAKRERKTKKDSEGNKPKSKQRKKKKKEAIDEDDIDKLLQETPKGRIRSQNDLNWERWNSDKENRSDSDEDEHEVIRQPKKRKLEDERNSSDESDNDLILNRREFDFS</sequence>
<dbReference type="Pfam" id="PF02825">
    <property type="entry name" value="WWE"/>
    <property type="match status" value="1"/>
</dbReference>
<evidence type="ECO:0000259" key="2">
    <source>
        <dbReference type="PROSITE" id="PS50918"/>
    </source>
</evidence>
<organism evidence="3 4">
    <name type="scientific">Ditylenchus destructor</name>
    <dbReference type="NCBI Taxonomy" id="166010"/>
    <lineage>
        <taxon>Eukaryota</taxon>
        <taxon>Metazoa</taxon>
        <taxon>Ecdysozoa</taxon>
        <taxon>Nematoda</taxon>
        <taxon>Chromadorea</taxon>
        <taxon>Rhabditida</taxon>
        <taxon>Tylenchina</taxon>
        <taxon>Tylenchomorpha</taxon>
        <taxon>Sphaerularioidea</taxon>
        <taxon>Anguinidae</taxon>
        <taxon>Anguininae</taxon>
        <taxon>Ditylenchus</taxon>
    </lineage>
</organism>
<feature type="region of interest" description="Disordered" evidence="1">
    <location>
        <begin position="160"/>
        <end position="302"/>
    </location>
</feature>
<dbReference type="PROSITE" id="PS50918">
    <property type="entry name" value="WWE"/>
    <property type="match status" value="1"/>
</dbReference>
<proteinExistence type="predicted"/>
<dbReference type="InterPro" id="IPR037197">
    <property type="entry name" value="WWE_dom_sf"/>
</dbReference>
<name>A0AAD4R2Y8_9BILA</name>
<evidence type="ECO:0000313" key="3">
    <source>
        <dbReference type="EMBL" id="KAI1706405.1"/>
    </source>
</evidence>
<dbReference type="Gene3D" id="3.30.720.50">
    <property type="match status" value="1"/>
</dbReference>
<dbReference type="EMBL" id="JAKKPZ010000048">
    <property type="protein sequence ID" value="KAI1706405.1"/>
    <property type="molecule type" value="Genomic_DNA"/>
</dbReference>
<dbReference type="InterPro" id="IPR004170">
    <property type="entry name" value="WWE_dom"/>
</dbReference>
<reference evidence="3" key="1">
    <citation type="submission" date="2022-01" db="EMBL/GenBank/DDBJ databases">
        <title>Genome Sequence Resource for Two Populations of Ditylenchus destructor, the Migratory Endoparasitic Phytonematode.</title>
        <authorList>
            <person name="Zhang H."/>
            <person name="Lin R."/>
            <person name="Xie B."/>
        </authorList>
    </citation>
    <scope>NUCLEOTIDE SEQUENCE</scope>
    <source>
        <strain evidence="3">BazhouSP</strain>
    </source>
</reference>
<dbReference type="AlphaFoldDB" id="A0AAD4R2Y8"/>
<feature type="compositionally biased region" description="Basic and acidic residues" evidence="1">
    <location>
        <begin position="248"/>
        <end position="261"/>
    </location>
</feature>
<accession>A0AAD4R2Y8</accession>
<dbReference type="Proteomes" id="UP001201812">
    <property type="component" value="Unassembled WGS sequence"/>
</dbReference>
<protein>
    <submittedName>
        <fullName evidence="3">WGR domain containing protein</fullName>
    </submittedName>
</protein>
<keyword evidence="4" id="KW-1185">Reference proteome</keyword>
<feature type="domain" description="WWE" evidence="2">
    <location>
        <begin position="1"/>
        <end position="69"/>
    </location>
</feature>